<sequence length="70" mass="7243">MLPPPSVPMTIDNPTSNGQLHQLTTTVHDCLQQLVAALDARASLLADCGQLNLAMGDASAIMTIAPTSVT</sequence>
<protein>
    <submittedName>
        <fullName evidence="1">Uncharacterized protein</fullName>
    </submittedName>
</protein>
<gene>
    <name evidence="1" type="ORF">O0I10_011537</name>
</gene>
<dbReference type="AlphaFoldDB" id="A0AAD7UTF7"/>
<organism evidence="1 2">
    <name type="scientific">Lichtheimia ornata</name>
    <dbReference type="NCBI Taxonomy" id="688661"/>
    <lineage>
        <taxon>Eukaryota</taxon>
        <taxon>Fungi</taxon>
        <taxon>Fungi incertae sedis</taxon>
        <taxon>Mucoromycota</taxon>
        <taxon>Mucoromycotina</taxon>
        <taxon>Mucoromycetes</taxon>
        <taxon>Mucorales</taxon>
        <taxon>Lichtheimiaceae</taxon>
        <taxon>Lichtheimia</taxon>
    </lineage>
</organism>
<dbReference type="Proteomes" id="UP001234581">
    <property type="component" value="Unassembled WGS sequence"/>
</dbReference>
<dbReference type="EMBL" id="JARTCD010000093">
    <property type="protein sequence ID" value="KAJ8652798.1"/>
    <property type="molecule type" value="Genomic_DNA"/>
</dbReference>
<keyword evidence="2" id="KW-1185">Reference proteome</keyword>
<evidence type="ECO:0000313" key="1">
    <source>
        <dbReference type="EMBL" id="KAJ8652798.1"/>
    </source>
</evidence>
<evidence type="ECO:0000313" key="2">
    <source>
        <dbReference type="Proteomes" id="UP001234581"/>
    </source>
</evidence>
<name>A0AAD7UTF7_9FUNG</name>
<proteinExistence type="predicted"/>
<dbReference type="GeneID" id="83218937"/>
<dbReference type="RefSeq" id="XP_058337712.1">
    <property type="nucleotide sequence ID" value="XM_058491502.1"/>
</dbReference>
<comment type="caution">
    <text evidence="1">The sequence shown here is derived from an EMBL/GenBank/DDBJ whole genome shotgun (WGS) entry which is preliminary data.</text>
</comment>
<accession>A0AAD7UTF7</accession>
<reference evidence="1 2" key="1">
    <citation type="submission" date="2023-03" db="EMBL/GenBank/DDBJ databases">
        <title>Genome sequence of Lichtheimia ornata CBS 291.66.</title>
        <authorList>
            <person name="Mohabir J.T."/>
            <person name="Shea T.P."/>
            <person name="Kurbessoian T."/>
            <person name="Berby B."/>
            <person name="Fontaine J."/>
            <person name="Livny J."/>
            <person name="Gnirke A."/>
            <person name="Stajich J.E."/>
            <person name="Cuomo C.A."/>
        </authorList>
    </citation>
    <scope>NUCLEOTIDE SEQUENCE [LARGE SCALE GENOMIC DNA]</scope>
    <source>
        <strain evidence="1">CBS 291.66</strain>
    </source>
</reference>